<reference evidence="7" key="1">
    <citation type="submission" date="2020-01" db="EMBL/GenBank/DDBJ databases">
        <authorList>
            <person name="Rat A."/>
        </authorList>
    </citation>
    <scope>NUCLEOTIDE SEQUENCE</scope>
    <source>
        <strain evidence="7">LMG 28251</strain>
    </source>
</reference>
<organism evidence="7 8">
    <name type="scientific">Plastoroseomonas arctica</name>
    <dbReference type="NCBI Taxonomy" id="1509237"/>
    <lineage>
        <taxon>Bacteria</taxon>
        <taxon>Pseudomonadati</taxon>
        <taxon>Pseudomonadota</taxon>
        <taxon>Alphaproteobacteria</taxon>
        <taxon>Acetobacterales</taxon>
        <taxon>Acetobacteraceae</taxon>
        <taxon>Plastoroseomonas</taxon>
    </lineage>
</organism>
<dbReference type="InterPro" id="IPR029753">
    <property type="entry name" value="D-isomer_DH_CS"/>
</dbReference>
<comment type="caution">
    <text evidence="7">The sequence shown here is derived from an EMBL/GenBank/DDBJ whole genome shotgun (WGS) entry which is preliminary data.</text>
</comment>
<dbReference type="PANTHER" id="PTHR10996">
    <property type="entry name" value="2-HYDROXYACID DEHYDROGENASE-RELATED"/>
    <property type="match status" value="1"/>
</dbReference>
<dbReference type="PANTHER" id="PTHR10996:SF283">
    <property type="entry name" value="GLYOXYLATE_HYDROXYPYRUVATE REDUCTASE B"/>
    <property type="match status" value="1"/>
</dbReference>
<dbReference type="GO" id="GO:0005829">
    <property type="term" value="C:cytosol"/>
    <property type="evidence" value="ECO:0007669"/>
    <property type="project" value="TreeGrafter"/>
</dbReference>
<evidence type="ECO:0000259" key="5">
    <source>
        <dbReference type="Pfam" id="PF00389"/>
    </source>
</evidence>
<evidence type="ECO:0000256" key="3">
    <source>
        <dbReference type="ARBA" id="ARBA00023027"/>
    </source>
</evidence>
<evidence type="ECO:0000313" key="7">
    <source>
        <dbReference type="EMBL" id="MBR0656314.1"/>
    </source>
</evidence>
<protein>
    <submittedName>
        <fullName evidence="7">Hydroxyacid dehydrogenase</fullName>
    </submittedName>
</protein>
<evidence type="ECO:0000313" key="8">
    <source>
        <dbReference type="Proteomes" id="UP001196068"/>
    </source>
</evidence>
<dbReference type="PROSITE" id="PS00671">
    <property type="entry name" value="D_2_HYDROXYACID_DH_3"/>
    <property type="match status" value="1"/>
</dbReference>
<keyword evidence="3" id="KW-0520">NAD</keyword>
<dbReference type="InterPro" id="IPR036291">
    <property type="entry name" value="NAD(P)-bd_dom_sf"/>
</dbReference>
<evidence type="ECO:0000256" key="1">
    <source>
        <dbReference type="ARBA" id="ARBA00005854"/>
    </source>
</evidence>
<gene>
    <name evidence="7" type="ORF">GXW79_14625</name>
</gene>
<feature type="domain" description="D-isomer specific 2-hydroxyacid dehydrogenase catalytic" evidence="5">
    <location>
        <begin position="3"/>
        <end position="307"/>
    </location>
</feature>
<dbReference type="InterPro" id="IPR006139">
    <property type="entry name" value="D-isomer_2_OHA_DH_cat_dom"/>
</dbReference>
<evidence type="ECO:0000256" key="4">
    <source>
        <dbReference type="RuleBase" id="RU003719"/>
    </source>
</evidence>
<proteinExistence type="inferred from homology"/>
<evidence type="ECO:0000256" key="2">
    <source>
        <dbReference type="ARBA" id="ARBA00023002"/>
    </source>
</evidence>
<sequence length="327" mass="34473">MLVALTDPIDPAGEALLRAAGHDVQLPGPDGLDALLARADAVVVRRKLPDDLAARAPRLLGAIRQGVGLDMIPVENCTAHGILVANVPGANADSVAEFAIAQMLAILRHVEAMHAALLARGWDIARAQTATASELRGRTLGIVGVGAIGTRLGEIAKHGFHMRVVGHRRDRSALPPEVEYAALDDLFAASDFIVLACPLTEQTRGLASADRIARMRPGAWILNVARGPVIDGDALLAALREGRIGGAALDVFDVQPLAPDHPLRALPNVLLTPHSAGLSQEAVVRMSTGAAEETIRILAGERPRNFANPEAWDVSRARRQAMEAAAP</sequence>
<evidence type="ECO:0000259" key="6">
    <source>
        <dbReference type="Pfam" id="PF02826"/>
    </source>
</evidence>
<dbReference type="SUPFAM" id="SSF52283">
    <property type="entry name" value="Formate/glycerate dehydrogenase catalytic domain-like"/>
    <property type="match status" value="1"/>
</dbReference>
<dbReference type="InterPro" id="IPR050223">
    <property type="entry name" value="D-isomer_2-hydroxyacid_DH"/>
</dbReference>
<dbReference type="AlphaFoldDB" id="A0AAF1JXP7"/>
<keyword evidence="8" id="KW-1185">Reference proteome</keyword>
<dbReference type="GO" id="GO:0051287">
    <property type="term" value="F:NAD binding"/>
    <property type="evidence" value="ECO:0007669"/>
    <property type="project" value="InterPro"/>
</dbReference>
<dbReference type="RefSeq" id="WP_211875158.1">
    <property type="nucleotide sequence ID" value="NZ_JAAEDH010000017.1"/>
</dbReference>
<dbReference type="Pfam" id="PF00389">
    <property type="entry name" value="2-Hacid_dh"/>
    <property type="match status" value="1"/>
</dbReference>
<dbReference type="Proteomes" id="UP001196068">
    <property type="component" value="Unassembled WGS sequence"/>
</dbReference>
<dbReference type="Gene3D" id="3.40.50.720">
    <property type="entry name" value="NAD(P)-binding Rossmann-like Domain"/>
    <property type="match status" value="2"/>
</dbReference>
<feature type="domain" description="D-isomer specific 2-hydroxyacid dehydrogenase NAD-binding" evidence="6">
    <location>
        <begin position="100"/>
        <end position="276"/>
    </location>
</feature>
<accession>A0AAF1JXP7</accession>
<dbReference type="FunFam" id="3.40.50.720:FF:000203">
    <property type="entry name" value="D-3-phosphoglycerate dehydrogenase (SerA)"/>
    <property type="match status" value="1"/>
</dbReference>
<dbReference type="EMBL" id="JAAEDH010000017">
    <property type="protein sequence ID" value="MBR0656314.1"/>
    <property type="molecule type" value="Genomic_DNA"/>
</dbReference>
<dbReference type="Pfam" id="PF02826">
    <property type="entry name" value="2-Hacid_dh_C"/>
    <property type="match status" value="1"/>
</dbReference>
<name>A0AAF1JXP7_9PROT</name>
<dbReference type="SUPFAM" id="SSF51735">
    <property type="entry name" value="NAD(P)-binding Rossmann-fold domains"/>
    <property type="match status" value="1"/>
</dbReference>
<dbReference type="GO" id="GO:0016618">
    <property type="term" value="F:hydroxypyruvate reductase [NAD(P)H] activity"/>
    <property type="evidence" value="ECO:0007669"/>
    <property type="project" value="TreeGrafter"/>
</dbReference>
<dbReference type="InterPro" id="IPR006140">
    <property type="entry name" value="D-isomer_DH_NAD-bd"/>
</dbReference>
<dbReference type="GO" id="GO:0030267">
    <property type="term" value="F:glyoxylate reductase (NADPH) activity"/>
    <property type="evidence" value="ECO:0007669"/>
    <property type="project" value="TreeGrafter"/>
</dbReference>
<reference evidence="7" key="2">
    <citation type="journal article" date="2021" name="Syst. Appl. Microbiol.">
        <title>Roseomonas hellenica sp. nov., isolated from roots of wild-growing Alkanna tinctoria.</title>
        <authorList>
            <person name="Rat A."/>
            <person name="Naranjo H.D."/>
            <person name="Lebbe L."/>
            <person name="Cnockaert M."/>
            <person name="Krigas N."/>
            <person name="Grigoriadou K."/>
            <person name="Maloupa E."/>
            <person name="Willems A."/>
        </authorList>
    </citation>
    <scope>NUCLEOTIDE SEQUENCE</scope>
    <source>
        <strain evidence="7">LMG 28251</strain>
    </source>
</reference>
<keyword evidence="2 4" id="KW-0560">Oxidoreductase</keyword>
<dbReference type="CDD" id="cd12173">
    <property type="entry name" value="PGDH_4"/>
    <property type="match status" value="1"/>
</dbReference>
<comment type="similarity">
    <text evidence="1 4">Belongs to the D-isomer specific 2-hydroxyacid dehydrogenase family.</text>
</comment>